<protein>
    <recommendedName>
        <fullName evidence="3">YCII-related domain-containing protein</fullName>
    </recommendedName>
</protein>
<evidence type="ECO:0000313" key="1">
    <source>
        <dbReference type="EMBL" id="OGN07208.1"/>
    </source>
</evidence>
<gene>
    <name evidence="1" type="ORF">A3B86_03165</name>
</gene>
<dbReference type="Proteomes" id="UP000176834">
    <property type="component" value="Unassembled WGS sequence"/>
</dbReference>
<reference evidence="1 2" key="1">
    <citation type="journal article" date="2016" name="Nat. Commun.">
        <title>Thousands of microbial genomes shed light on interconnected biogeochemical processes in an aquifer system.</title>
        <authorList>
            <person name="Anantharaman K."/>
            <person name="Brown C.T."/>
            <person name="Hug L.A."/>
            <person name="Sharon I."/>
            <person name="Castelle C.J."/>
            <person name="Probst A.J."/>
            <person name="Thomas B.C."/>
            <person name="Singh A."/>
            <person name="Wilkins M.J."/>
            <person name="Karaoz U."/>
            <person name="Brodie E.L."/>
            <person name="Williams K.H."/>
            <person name="Hubbard S.S."/>
            <person name="Banfield J.F."/>
        </authorList>
    </citation>
    <scope>NUCLEOTIDE SEQUENCE [LARGE SCALE GENOMIC DNA]</scope>
</reference>
<dbReference type="SUPFAM" id="SSF54909">
    <property type="entry name" value="Dimeric alpha+beta barrel"/>
    <property type="match status" value="1"/>
</dbReference>
<proteinExistence type="predicted"/>
<dbReference type="InterPro" id="IPR011008">
    <property type="entry name" value="Dimeric_a/b-barrel"/>
</dbReference>
<dbReference type="AlphaFoldDB" id="A0A1F8F3G1"/>
<dbReference type="EMBL" id="MGJN01000008">
    <property type="protein sequence ID" value="OGN07208.1"/>
    <property type="molecule type" value="Genomic_DNA"/>
</dbReference>
<evidence type="ECO:0000313" key="2">
    <source>
        <dbReference type="Proteomes" id="UP000176834"/>
    </source>
</evidence>
<sequence length="112" mass="12361">MKKFIVIYHASEDSAQKMASASPEEMKKGMEPWMEWAKKCGSGLVDMGTPLANGQKVTKKGTSLSDKDVVGYSVLQANSMEEAVKMLKEHPHLDWTDGCEIEVHESMSLPGM</sequence>
<accession>A0A1F8F3G1</accession>
<name>A0A1F8F3G1_9BACT</name>
<organism evidence="1 2">
    <name type="scientific">Candidatus Yanofskybacteria bacterium RIFCSPHIGHO2_02_FULL_38_22b</name>
    <dbReference type="NCBI Taxonomy" id="1802673"/>
    <lineage>
        <taxon>Bacteria</taxon>
        <taxon>Candidatus Yanofskyibacteriota</taxon>
    </lineage>
</organism>
<dbReference type="Gene3D" id="3.30.70.1060">
    <property type="entry name" value="Dimeric alpha+beta barrel"/>
    <property type="match status" value="1"/>
</dbReference>
<evidence type="ECO:0008006" key="3">
    <source>
        <dbReference type="Google" id="ProtNLM"/>
    </source>
</evidence>
<comment type="caution">
    <text evidence="1">The sequence shown here is derived from an EMBL/GenBank/DDBJ whole genome shotgun (WGS) entry which is preliminary data.</text>
</comment>